<comment type="caution">
    <text evidence="1">The sequence shown here is derived from an EMBL/GenBank/DDBJ whole genome shotgun (WGS) entry which is preliminary data.</text>
</comment>
<proteinExistence type="predicted"/>
<accession>A0A9X2ZBM3</accession>
<reference evidence="1" key="1">
    <citation type="submission" date="2022-10" db="EMBL/GenBank/DDBJ databases">
        <title>Two novel species of Flavobacterium.</title>
        <authorList>
            <person name="Liu Q."/>
            <person name="Xin Y.-H."/>
        </authorList>
    </citation>
    <scope>NUCLEOTIDE SEQUENCE</scope>
    <source>
        <strain evidence="1">LS1R49</strain>
    </source>
</reference>
<gene>
    <name evidence="1" type="ORF">OIU83_03175</name>
</gene>
<dbReference type="AlphaFoldDB" id="A0A9X2ZBM3"/>
<sequence>MGLSIFRKASKIHAVKCEKASDMEMATESYLKLQKIKLKLADITKDQLIELNKEIETWKNSNPIVKDGDIDELINKK</sequence>
<dbReference type="Proteomes" id="UP001151079">
    <property type="component" value="Unassembled WGS sequence"/>
</dbReference>
<organism evidence="1 2">
    <name type="scientific">Flavobacterium shii</name>
    <dbReference type="NCBI Taxonomy" id="2987687"/>
    <lineage>
        <taxon>Bacteria</taxon>
        <taxon>Pseudomonadati</taxon>
        <taxon>Bacteroidota</taxon>
        <taxon>Flavobacteriia</taxon>
        <taxon>Flavobacteriales</taxon>
        <taxon>Flavobacteriaceae</taxon>
        <taxon>Flavobacterium</taxon>
    </lineage>
</organism>
<keyword evidence="2" id="KW-1185">Reference proteome</keyword>
<dbReference type="RefSeq" id="WP_264204821.1">
    <property type="nucleotide sequence ID" value="NZ_JAOZEW010000002.1"/>
</dbReference>
<name>A0A9X2ZBM3_9FLAO</name>
<evidence type="ECO:0000313" key="1">
    <source>
        <dbReference type="EMBL" id="MCV9926632.1"/>
    </source>
</evidence>
<protein>
    <submittedName>
        <fullName evidence="1">Uncharacterized protein</fullName>
    </submittedName>
</protein>
<dbReference type="EMBL" id="JAOZEW010000002">
    <property type="protein sequence ID" value="MCV9926632.1"/>
    <property type="molecule type" value="Genomic_DNA"/>
</dbReference>
<evidence type="ECO:0000313" key="2">
    <source>
        <dbReference type="Proteomes" id="UP001151079"/>
    </source>
</evidence>